<keyword evidence="4" id="KW-1185">Reference proteome</keyword>
<dbReference type="Gene3D" id="3.90.1010.20">
    <property type="match status" value="1"/>
</dbReference>
<evidence type="ECO:0000313" key="3">
    <source>
        <dbReference type="EMBL" id="QDV45143.1"/>
    </source>
</evidence>
<sequence precursor="true">MKYLVLLMMVLAGGGATGADVIEFADGAKLSGTITSIRKAEKEFDFKPSDDSQSAKSEYRFDEVYRVSYQGKWFVLTPKAEPTPTDSAAGGDSGTVTRSKAEVLALIKAAGKTPPDWFESTPLNYPKTLDLSWPIKPPKGPWQSHKNMGQYIWSVINENPGRWHSGIKLLHHCVSLHKDDRVLLQRDMNALGDAYFRLLQDYPRAAFWFQQGKANVDKVHGIRLAECYWRLGNRSMALQMLRGRRLNLGAIKLYGDMGEIDRALSLTAAFVKSGNDYQANILAADALRLAGRPDEAIDYYQRVIASKRFRNDEYEKRFKARAQESIDTIRLYDQADVSRVADGTYRDSSTGYNGKLSVAVTVSGGRLEAVKITDHKEKQFYSSLTDTPAQLIARQSVQGIDGTSSATITAQAIVNATAKALAQGTR</sequence>
<gene>
    <name evidence="3" type="ORF">Enr13x_50170</name>
</gene>
<evidence type="ECO:0000259" key="2">
    <source>
        <dbReference type="SMART" id="SM00900"/>
    </source>
</evidence>
<reference evidence="3 4" key="1">
    <citation type="submission" date="2019-03" db="EMBL/GenBank/DDBJ databases">
        <title>Deep-cultivation of Planctomycetes and their phenomic and genomic characterization uncovers novel biology.</title>
        <authorList>
            <person name="Wiegand S."/>
            <person name="Jogler M."/>
            <person name="Boedeker C."/>
            <person name="Pinto D."/>
            <person name="Vollmers J."/>
            <person name="Rivas-Marin E."/>
            <person name="Kohn T."/>
            <person name="Peeters S.H."/>
            <person name="Heuer A."/>
            <person name="Rast P."/>
            <person name="Oberbeckmann S."/>
            <person name="Bunk B."/>
            <person name="Jeske O."/>
            <person name="Meyerdierks A."/>
            <person name="Storesund J.E."/>
            <person name="Kallscheuer N."/>
            <person name="Luecker S."/>
            <person name="Lage O.M."/>
            <person name="Pohl T."/>
            <person name="Merkel B.J."/>
            <person name="Hornburger P."/>
            <person name="Mueller R.-W."/>
            <person name="Bruemmer F."/>
            <person name="Labrenz M."/>
            <person name="Spormann A.M."/>
            <person name="Op den Camp H."/>
            <person name="Overmann J."/>
            <person name="Amann R."/>
            <person name="Jetten M.S.M."/>
            <person name="Mascher T."/>
            <person name="Medema M.H."/>
            <person name="Devos D.P."/>
            <person name="Kaster A.-K."/>
            <person name="Ovreas L."/>
            <person name="Rohde M."/>
            <person name="Galperin M.Y."/>
            <person name="Jogler C."/>
        </authorList>
    </citation>
    <scope>NUCLEOTIDE SEQUENCE [LARGE SCALE GENOMIC DNA]</scope>
    <source>
        <strain evidence="3 4">Enr13</strain>
    </source>
</reference>
<evidence type="ECO:0000313" key="4">
    <source>
        <dbReference type="Proteomes" id="UP000319004"/>
    </source>
</evidence>
<feature type="domain" description="FMN-binding" evidence="2">
    <location>
        <begin position="351"/>
        <end position="424"/>
    </location>
</feature>
<dbReference type="GO" id="GO:0016020">
    <property type="term" value="C:membrane"/>
    <property type="evidence" value="ECO:0007669"/>
    <property type="project" value="InterPro"/>
</dbReference>
<dbReference type="EMBL" id="CP037423">
    <property type="protein sequence ID" value="QDV45143.1"/>
    <property type="molecule type" value="Genomic_DNA"/>
</dbReference>
<protein>
    <submittedName>
        <fullName evidence="3">FMN-binding domain protein</fullName>
    </submittedName>
</protein>
<accession>A0A518HWE0</accession>
<proteinExistence type="predicted"/>
<keyword evidence="1" id="KW-0732">Signal</keyword>
<organism evidence="3 4">
    <name type="scientific">Stieleria neptunia</name>
    <dbReference type="NCBI Taxonomy" id="2527979"/>
    <lineage>
        <taxon>Bacteria</taxon>
        <taxon>Pseudomonadati</taxon>
        <taxon>Planctomycetota</taxon>
        <taxon>Planctomycetia</taxon>
        <taxon>Pirellulales</taxon>
        <taxon>Pirellulaceae</taxon>
        <taxon>Stieleria</taxon>
    </lineage>
</organism>
<name>A0A518HWE0_9BACT</name>
<dbReference type="InterPro" id="IPR011990">
    <property type="entry name" value="TPR-like_helical_dom_sf"/>
</dbReference>
<dbReference type="SMART" id="SM00900">
    <property type="entry name" value="FMN_bind"/>
    <property type="match status" value="1"/>
</dbReference>
<dbReference type="Pfam" id="PF04205">
    <property type="entry name" value="FMN_bind"/>
    <property type="match status" value="1"/>
</dbReference>
<dbReference type="AlphaFoldDB" id="A0A518HWE0"/>
<feature type="chain" id="PRO_5021966353" evidence="1">
    <location>
        <begin position="19"/>
        <end position="426"/>
    </location>
</feature>
<dbReference type="SUPFAM" id="SSF81901">
    <property type="entry name" value="HCP-like"/>
    <property type="match status" value="1"/>
</dbReference>
<evidence type="ECO:0000256" key="1">
    <source>
        <dbReference type="SAM" id="SignalP"/>
    </source>
</evidence>
<dbReference type="Proteomes" id="UP000319004">
    <property type="component" value="Chromosome"/>
</dbReference>
<dbReference type="InterPro" id="IPR007329">
    <property type="entry name" value="FMN-bd"/>
</dbReference>
<dbReference type="Gene3D" id="1.25.40.10">
    <property type="entry name" value="Tetratricopeptide repeat domain"/>
    <property type="match status" value="1"/>
</dbReference>
<dbReference type="RefSeq" id="WP_197455316.1">
    <property type="nucleotide sequence ID" value="NZ_CP037423.1"/>
</dbReference>
<dbReference type="GO" id="GO:0010181">
    <property type="term" value="F:FMN binding"/>
    <property type="evidence" value="ECO:0007669"/>
    <property type="project" value="InterPro"/>
</dbReference>
<dbReference type="KEGG" id="snep:Enr13x_50170"/>
<feature type="signal peptide" evidence="1">
    <location>
        <begin position="1"/>
        <end position="18"/>
    </location>
</feature>